<dbReference type="EMBL" id="JAGGLU010000009">
    <property type="protein sequence ID" value="MBP2058396.1"/>
    <property type="molecule type" value="Genomic_DNA"/>
</dbReference>
<name>A0ABS4MGE9_9LACO</name>
<evidence type="ECO:0000313" key="4">
    <source>
        <dbReference type="Proteomes" id="UP001519292"/>
    </source>
</evidence>
<organism evidence="3 4">
    <name type="scientific">Lactobacillus colini</name>
    <dbReference type="NCBI Taxonomy" id="1819254"/>
    <lineage>
        <taxon>Bacteria</taxon>
        <taxon>Bacillati</taxon>
        <taxon>Bacillota</taxon>
        <taxon>Bacilli</taxon>
        <taxon>Lactobacillales</taxon>
        <taxon>Lactobacillaceae</taxon>
        <taxon>Lactobacillus</taxon>
    </lineage>
</organism>
<evidence type="ECO:0000259" key="1">
    <source>
        <dbReference type="Pfam" id="PF03235"/>
    </source>
</evidence>
<dbReference type="Pfam" id="PF07510">
    <property type="entry name" value="GmrSD_C"/>
    <property type="match status" value="1"/>
</dbReference>
<dbReference type="PANTHER" id="PTHR35149">
    <property type="entry name" value="SLL5132 PROTEIN"/>
    <property type="match status" value="1"/>
</dbReference>
<dbReference type="Pfam" id="PF03235">
    <property type="entry name" value="GmrSD_N"/>
    <property type="match status" value="1"/>
</dbReference>
<feature type="domain" description="GmrSD restriction endonucleases C-terminal" evidence="2">
    <location>
        <begin position="395"/>
        <end position="526"/>
    </location>
</feature>
<evidence type="ECO:0000259" key="2">
    <source>
        <dbReference type="Pfam" id="PF07510"/>
    </source>
</evidence>
<sequence>MKADSVHLFEFLGLGKTIFEIPVFQRNYEWGKEQCIQLFNDLTVAAQTDTDHFIGAVVYVTESGKKLSRIYRIIDGQQRLMSLTLLLKAIADKDNNDKDEIVEEYLTNKYVNDNNHLKLKPVDHDIQAFNAVMNEDIVNEEPSKVIENYELFKNLIDKSNLTSNQLFEAMNHFNMVYIELTDENTEENPQVIFESLNSTGVSLSPSDLVRNFLLMKLDSESQNYLYKKYWGKIEKMFSTQTFTEFIRHYLVLKTHKLIKKNKVYEDYKYYYVAENLSSESALADLHKFAIYYYQLLNSESNDDDFNRILDHINIMESKVVFPYLMLLMDMVDNGNIGQNSANELAYILENYLFRLKACKFPSNGLNKIVIGLCDTSKEEGNLKLRLLRLLKSKFPTDKQVYEHLMEVDLYHQRNHLAKLALIILEENRTKETVDFDNAQVEHILPQRLNNEWKLQVANAERIKKQYGGTLGNLTLTKYNQEMSNKVFSEKRDYYHDSNISLTREVANEYSSWDKDEIIDRTRKLTKELLDIFPMPDIKDIDTTEVDGEYSISDSIDITGKKPSHININGQEYSVSSWRQMLITFLNNIWNIDSLNFGRIKENAQLNKILFKARRAPVKLDNGITIETNFSATVVLAIISKIAAICDLTNEVSYTLK</sequence>
<protein>
    <submittedName>
        <fullName evidence="3">Uncharacterized protein with ParB-like and HNH nuclease domain</fullName>
    </submittedName>
</protein>
<keyword evidence="4" id="KW-1185">Reference proteome</keyword>
<comment type="caution">
    <text evidence="3">The sequence shown here is derived from an EMBL/GenBank/DDBJ whole genome shotgun (WGS) entry which is preliminary data.</text>
</comment>
<dbReference type="InterPro" id="IPR004919">
    <property type="entry name" value="GmrSD_N"/>
</dbReference>
<dbReference type="Proteomes" id="UP001519292">
    <property type="component" value="Unassembled WGS sequence"/>
</dbReference>
<dbReference type="RefSeq" id="WP_209687132.1">
    <property type="nucleotide sequence ID" value="NZ_JAGGLU010000009.1"/>
</dbReference>
<proteinExistence type="predicted"/>
<evidence type="ECO:0000313" key="3">
    <source>
        <dbReference type="EMBL" id="MBP2058396.1"/>
    </source>
</evidence>
<reference evidence="3 4" key="1">
    <citation type="submission" date="2021-03" db="EMBL/GenBank/DDBJ databases">
        <title>Genomic Encyclopedia of Type Strains, Phase IV (KMG-IV): sequencing the most valuable type-strain genomes for metagenomic binning, comparative biology and taxonomic classification.</title>
        <authorList>
            <person name="Goeker M."/>
        </authorList>
    </citation>
    <scope>NUCLEOTIDE SEQUENCE [LARGE SCALE GENOMIC DNA]</scope>
    <source>
        <strain evidence="3 4">DSM 101872</strain>
    </source>
</reference>
<dbReference type="PANTHER" id="PTHR35149:SF2">
    <property type="entry name" value="DUF262 DOMAIN-CONTAINING PROTEIN"/>
    <property type="match status" value="1"/>
</dbReference>
<feature type="domain" description="GmrSD restriction endonucleases N-terminal" evidence="1">
    <location>
        <begin position="15"/>
        <end position="214"/>
    </location>
</feature>
<gene>
    <name evidence="3" type="ORF">J2Z60_001575</name>
</gene>
<accession>A0ABS4MGE9</accession>
<dbReference type="InterPro" id="IPR011089">
    <property type="entry name" value="GmrSD_C"/>
</dbReference>